<dbReference type="SUPFAM" id="SSF55073">
    <property type="entry name" value="Nucleotide cyclase"/>
    <property type="match status" value="1"/>
</dbReference>
<dbReference type="RefSeq" id="WP_067664669.1">
    <property type="nucleotide sequence ID" value="NZ_FQXG01000001.1"/>
</dbReference>
<dbReference type="AlphaFoldDB" id="A0A1M5MDV0"/>
<dbReference type="CDD" id="cd01948">
    <property type="entry name" value="EAL"/>
    <property type="match status" value="1"/>
</dbReference>
<dbReference type="Gene3D" id="3.30.70.270">
    <property type="match status" value="1"/>
</dbReference>
<reference evidence="3 4" key="1">
    <citation type="submission" date="2016-11" db="EMBL/GenBank/DDBJ databases">
        <authorList>
            <person name="Jaros S."/>
            <person name="Januszkiewicz K."/>
            <person name="Wedrychowicz H."/>
        </authorList>
    </citation>
    <scope>NUCLEOTIDE SEQUENCE [LARGE SCALE GENOMIC DNA]</scope>
    <source>
        <strain evidence="3 4">DSM 16917</strain>
    </source>
</reference>
<dbReference type="EMBL" id="FQXG01000001">
    <property type="protein sequence ID" value="SHG75391.1"/>
    <property type="molecule type" value="Genomic_DNA"/>
</dbReference>
<dbReference type="SUPFAM" id="SSF141868">
    <property type="entry name" value="EAL domain-like"/>
    <property type="match status" value="1"/>
</dbReference>
<dbReference type="OrthoDB" id="1316910at2"/>
<evidence type="ECO:0000259" key="2">
    <source>
        <dbReference type="PROSITE" id="PS50887"/>
    </source>
</evidence>
<proteinExistence type="predicted"/>
<dbReference type="SUPFAM" id="SSF55785">
    <property type="entry name" value="PYP-like sensor domain (PAS domain)"/>
    <property type="match status" value="1"/>
</dbReference>
<dbReference type="PANTHER" id="PTHR44757">
    <property type="entry name" value="DIGUANYLATE CYCLASE DGCP"/>
    <property type="match status" value="1"/>
</dbReference>
<dbReference type="Gene3D" id="3.20.20.450">
    <property type="entry name" value="EAL domain"/>
    <property type="match status" value="1"/>
</dbReference>
<feature type="domain" description="EAL" evidence="1">
    <location>
        <begin position="448"/>
        <end position="701"/>
    </location>
</feature>
<dbReference type="InterPro" id="IPR035965">
    <property type="entry name" value="PAS-like_dom_sf"/>
</dbReference>
<dbReference type="SMART" id="SM00052">
    <property type="entry name" value="EAL"/>
    <property type="match status" value="1"/>
</dbReference>
<dbReference type="InterPro" id="IPR052155">
    <property type="entry name" value="Biofilm_reg_signaling"/>
</dbReference>
<evidence type="ECO:0000313" key="3">
    <source>
        <dbReference type="EMBL" id="SHG75391.1"/>
    </source>
</evidence>
<dbReference type="InterPro" id="IPR000160">
    <property type="entry name" value="GGDEF_dom"/>
</dbReference>
<dbReference type="InterPro" id="IPR043128">
    <property type="entry name" value="Rev_trsase/Diguanyl_cyclase"/>
</dbReference>
<dbReference type="PANTHER" id="PTHR44757:SF2">
    <property type="entry name" value="BIOFILM ARCHITECTURE MAINTENANCE PROTEIN MBAA"/>
    <property type="match status" value="1"/>
</dbReference>
<dbReference type="InterPro" id="IPR029787">
    <property type="entry name" value="Nucleotide_cyclase"/>
</dbReference>
<dbReference type="InterPro" id="IPR035919">
    <property type="entry name" value="EAL_sf"/>
</dbReference>
<name>A0A1M5MDV0_9GAMM</name>
<evidence type="ECO:0000259" key="1">
    <source>
        <dbReference type="PROSITE" id="PS50883"/>
    </source>
</evidence>
<evidence type="ECO:0000313" key="4">
    <source>
        <dbReference type="Proteomes" id="UP000184268"/>
    </source>
</evidence>
<sequence length="711" mass="79575">MEQGSGALLELLRQRHGFSHFYPLARECCREIQLEYPQWHVAIWLYDPQLQVLLPLCQQGPEPHPLAGCLLSAAPELLADLHNHPFLSRTLTPGAAPLPSLSLDSCQALLHLPLVEQGRCWGVLALESGDVATPPPASALLPIARELGRHLGRHRSVLESEEMALYRAALATTHTAVAALTLGDLTLRQANPAFFELTQLEPQRVLGRSLRQLMRRLQLPKQLPGLVHQAIAEGEASGELAMGPDGQWLGYRLTRVDEQPGYLLVQLEDVSRLHRHQQDLEAKAWRCQLTGLGNRLALQQRLQGDGPWGLMLINVVGFRAINDHYGDSVGDKILIELARRLRHGGQMLETDALYRIGADEFVLLFERRPPASLAEIAALLRKRLQGQMVFGIHKCAVNLSLSSLVLEQVQQQDQLSPLAALEWAMTRAKEGTGYQAFDAPLLAQYQERRRIEQDLELALGKRQFELHYQPLVDVNQGRILGAEALLRWHHPRLGLMLPGRFIELAERSGQIETIGRWVLETALYQLHLWQRRWPALQMHVNVSVKQLLSGELYDICWAQLNRYRVKPGTLVLEITETTLLEDIQLVTKLCDQLGELGIVLAIDDFGTGYSSMRYLKQLPVNKLKIDRSFIADLESSPESQQLVPAIIAMGKALGLSITAEGVENEYQRQFLAALDCDEAQGFLFSKAVLPQTLETLLEAEIDLLPASRSSA</sequence>
<gene>
    <name evidence="3" type="ORF">SAMN02745129_0610</name>
</gene>
<keyword evidence="4" id="KW-1185">Reference proteome</keyword>
<dbReference type="SMART" id="SM00091">
    <property type="entry name" value="PAS"/>
    <property type="match status" value="1"/>
</dbReference>
<dbReference type="InterPro" id="IPR001633">
    <property type="entry name" value="EAL_dom"/>
</dbReference>
<dbReference type="Pfam" id="PF00990">
    <property type="entry name" value="GGDEF"/>
    <property type="match status" value="1"/>
</dbReference>
<dbReference type="SMART" id="SM00267">
    <property type="entry name" value="GGDEF"/>
    <property type="match status" value="1"/>
</dbReference>
<dbReference type="Gene3D" id="3.30.450.20">
    <property type="entry name" value="PAS domain"/>
    <property type="match status" value="1"/>
</dbReference>
<accession>A0A1M5MDV0</accession>
<dbReference type="Pfam" id="PF00563">
    <property type="entry name" value="EAL"/>
    <property type="match status" value="1"/>
</dbReference>
<organism evidence="3 4">
    <name type="scientific">Ferrimonas marina</name>
    <dbReference type="NCBI Taxonomy" id="299255"/>
    <lineage>
        <taxon>Bacteria</taxon>
        <taxon>Pseudomonadati</taxon>
        <taxon>Pseudomonadota</taxon>
        <taxon>Gammaproteobacteria</taxon>
        <taxon>Alteromonadales</taxon>
        <taxon>Ferrimonadaceae</taxon>
        <taxon>Ferrimonas</taxon>
    </lineage>
</organism>
<feature type="domain" description="GGDEF" evidence="2">
    <location>
        <begin position="306"/>
        <end position="439"/>
    </location>
</feature>
<dbReference type="STRING" id="299255.SAMN02745129_0610"/>
<protein>
    <submittedName>
        <fullName evidence="3">Diguanylate cyclase (GGDEF) domain-containing protein</fullName>
    </submittedName>
</protein>
<dbReference type="NCBIfam" id="TIGR00254">
    <property type="entry name" value="GGDEF"/>
    <property type="match status" value="1"/>
</dbReference>
<dbReference type="Proteomes" id="UP000184268">
    <property type="component" value="Unassembled WGS sequence"/>
</dbReference>
<dbReference type="PROSITE" id="PS50887">
    <property type="entry name" value="GGDEF"/>
    <property type="match status" value="1"/>
</dbReference>
<dbReference type="SUPFAM" id="SSF55781">
    <property type="entry name" value="GAF domain-like"/>
    <property type="match status" value="1"/>
</dbReference>
<dbReference type="InterPro" id="IPR000014">
    <property type="entry name" value="PAS"/>
</dbReference>
<dbReference type="CDD" id="cd01949">
    <property type="entry name" value="GGDEF"/>
    <property type="match status" value="1"/>
</dbReference>
<dbReference type="PROSITE" id="PS50883">
    <property type="entry name" value="EAL"/>
    <property type="match status" value="1"/>
</dbReference>